<evidence type="ECO:0000313" key="7">
    <source>
        <dbReference type="Proteomes" id="UP000785679"/>
    </source>
</evidence>
<dbReference type="PROSITE" id="PS00195">
    <property type="entry name" value="GLUTAREDOXIN_1"/>
    <property type="match status" value="1"/>
</dbReference>
<keyword evidence="4" id="KW-0676">Redox-active center</keyword>
<sequence length="108" mass="11862">MSAIKTRVQEMISQTGKVLVFSKTWCPYCTEAKEVFSSVDVQYETIELDKVADGDKIQAALHEITGQKTVPNIFVGGTHIGGCSDLKAKIASGKIIEIFDQHNIPYSI</sequence>
<dbReference type="PROSITE" id="PS51354">
    <property type="entry name" value="GLUTAREDOXIN_2"/>
    <property type="match status" value="1"/>
</dbReference>
<dbReference type="Proteomes" id="UP000785679">
    <property type="component" value="Unassembled WGS sequence"/>
</dbReference>
<dbReference type="InterPro" id="IPR036249">
    <property type="entry name" value="Thioredoxin-like_sf"/>
</dbReference>
<dbReference type="InterPro" id="IPR011767">
    <property type="entry name" value="GLR_AS"/>
</dbReference>
<evidence type="ECO:0000313" key="6">
    <source>
        <dbReference type="EMBL" id="TNV75171.1"/>
    </source>
</evidence>
<dbReference type="InterPro" id="IPR002109">
    <property type="entry name" value="Glutaredoxin"/>
</dbReference>
<dbReference type="OrthoDB" id="418495at2759"/>
<dbReference type="PANTHER" id="PTHR45694">
    <property type="entry name" value="GLUTAREDOXIN 2"/>
    <property type="match status" value="1"/>
</dbReference>
<keyword evidence="7" id="KW-1185">Reference proteome</keyword>
<evidence type="ECO:0000256" key="3">
    <source>
        <dbReference type="ARBA" id="ARBA00023157"/>
    </source>
</evidence>
<dbReference type="Pfam" id="PF00462">
    <property type="entry name" value="Glutaredoxin"/>
    <property type="match status" value="1"/>
</dbReference>
<gene>
    <name evidence="6" type="ORF">FGO68_gene10928</name>
</gene>
<dbReference type="GO" id="GO:0034599">
    <property type="term" value="P:cellular response to oxidative stress"/>
    <property type="evidence" value="ECO:0007669"/>
    <property type="project" value="TreeGrafter"/>
</dbReference>
<accession>A0A8J8SYN8</accession>
<dbReference type="EMBL" id="RRYP01016237">
    <property type="protein sequence ID" value="TNV75171.1"/>
    <property type="molecule type" value="Genomic_DNA"/>
</dbReference>
<evidence type="ECO:0000256" key="1">
    <source>
        <dbReference type="ARBA" id="ARBA00022448"/>
    </source>
</evidence>
<feature type="domain" description="Glutaredoxin" evidence="5">
    <location>
        <begin position="18"/>
        <end position="80"/>
    </location>
</feature>
<name>A0A8J8SYN8_HALGN</name>
<dbReference type="Gene3D" id="3.40.30.10">
    <property type="entry name" value="Glutaredoxin"/>
    <property type="match status" value="1"/>
</dbReference>
<dbReference type="AlphaFoldDB" id="A0A8J8SYN8"/>
<keyword evidence="1" id="KW-0813">Transport</keyword>
<protein>
    <recommendedName>
        <fullName evidence="5">Glutaredoxin domain-containing protein</fullName>
    </recommendedName>
</protein>
<dbReference type="SUPFAM" id="SSF52833">
    <property type="entry name" value="Thioredoxin-like"/>
    <property type="match status" value="1"/>
</dbReference>
<reference evidence="6" key="1">
    <citation type="submission" date="2019-06" db="EMBL/GenBank/DDBJ databases">
        <authorList>
            <person name="Zheng W."/>
        </authorList>
    </citation>
    <scope>NUCLEOTIDE SEQUENCE</scope>
    <source>
        <strain evidence="6">QDHG01</strain>
    </source>
</reference>
<dbReference type="InterPro" id="IPR011899">
    <property type="entry name" value="Glutaredoxin_euk/vir"/>
</dbReference>
<dbReference type="InterPro" id="IPR014025">
    <property type="entry name" value="Glutaredoxin_subgr"/>
</dbReference>
<organism evidence="6 7">
    <name type="scientific">Halteria grandinella</name>
    <dbReference type="NCBI Taxonomy" id="5974"/>
    <lineage>
        <taxon>Eukaryota</taxon>
        <taxon>Sar</taxon>
        <taxon>Alveolata</taxon>
        <taxon>Ciliophora</taxon>
        <taxon>Intramacronucleata</taxon>
        <taxon>Spirotrichea</taxon>
        <taxon>Stichotrichia</taxon>
        <taxon>Sporadotrichida</taxon>
        <taxon>Halteriidae</taxon>
        <taxon>Halteria</taxon>
    </lineage>
</organism>
<dbReference type="CDD" id="cd03419">
    <property type="entry name" value="GRX_GRXh_1_2_like"/>
    <property type="match status" value="1"/>
</dbReference>
<evidence type="ECO:0000259" key="5">
    <source>
        <dbReference type="Pfam" id="PF00462"/>
    </source>
</evidence>
<comment type="caution">
    <text evidence="6">The sequence shown here is derived from an EMBL/GenBank/DDBJ whole genome shotgun (WGS) entry which is preliminary data.</text>
</comment>
<dbReference type="GO" id="GO:0005737">
    <property type="term" value="C:cytoplasm"/>
    <property type="evidence" value="ECO:0007669"/>
    <property type="project" value="TreeGrafter"/>
</dbReference>
<proteinExistence type="predicted"/>
<dbReference type="PANTHER" id="PTHR45694:SF18">
    <property type="entry name" value="GLUTAREDOXIN-1-RELATED"/>
    <property type="match status" value="1"/>
</dbReference>
<dbReference type="FunFam" id="3.40.30.10:FF:000026">
    <property type="entry name" value="Glutaredoxin 2"/>
    <property type="match status" value="1"/>
</dbReference>
<dbReference type="PRINTS" id="PR00160">
    <property type="entry name" value="GLUTAREDOXIN"/>
</dbReference>
<dbReference type="NCBIfam" id="TIGR02180">
    <property type="entry name" value="GRX_euk"/>
    <property type="match status" value="1"/>
</dbReference>
<keyword evidence="2" id="KW-0249">Electron transport</keyword>
<dbReference type="GO" id="GO:0015038">
    <property type="term" value="F:glutathione disulfide oxidoreductase activity"/>
    <property type="evidence" value="ECO:0007669"/>
    <property type="project" value="TreeGrafter"/>
</dbReference>
<keyword evidence="3" id="KW-1015">Disulfide bond</keyword>
<evidence type="ECO:0000256" key="2">
    <source>
        <dbReference type="ARBA" id="ARBA00022982"/>
    </source>
</evidence>
<evidence type="ECO:0000256" key="4">
    <source>
        <dbReference type="ARBA" id="ARBA00023284"/>
    </source>
</evidence>